<gene>
    <name evidence="2" type="ORF">GALMADRAFT_1192276</name>
</gene>
<sequence length="107" mass="11001">MNKLFVPLAFILAAVQAQAKFIPVGGTCTNFAGPLPTPCIPGSVCCYVYPDLGLCTKGRKCPSGFVPEGGLCDGIAGPSQLPCFPGTTCCNISPDNSQCLAECKLAN</sequence>
<evidence type="ECO:0000313" key="3">
    <source>
        <dbReference type="Proteomes" id="UP000027222"/>
    </source>
</evidence>
<evidence type="ECO:0000256" key="1">
    <source>
        <dbReference type="SAM" id="SignalP"/>
    </source>
</evidence>
<dbReference type="OrthoDB" id="2881139at2759"/>
<dbReference type="EMBL" id="KL142372">
    <property type="protein sequence ID" value="KDR80345.1"/>
    <property type="molecule type" value="Genomic_DNA"/>
</dbReference>
<name>A0A067TAU7_GALM3</name>
<organism evidence="2 3">
    <name type="scientific">Galerina marginata (strain CBS 339.88)</name>
    <dbReference type="NCBI Taxonomy" id="685588"/>
    <lineage>
        <taxon>Eukaryota</taxon>
        <taxon>Fungi</taxon>
        <taxon>Dikarya</taxon>
        <taxon>Basidiomycota</taxon>
        <taxon>Agaricomycotina</taxon>
        <taxon>Agaricomycetes</taxon>
        <taxon>Agaricomycetidae</taxon>
        <taxon>Agaricales</taxon>
        <taxon>Agaricineae</taxon>
        <taxon>Strophariaceae</taxon>
        <taxon>Galerina</taxon>
    </lineage>
</organism>
<protein>
    <recommendedName>
        <fullName evidence="4">Granulins domain-containing protein</fullName>
    </recommendedName>
</protein>
<dbReference type="AlphaFoldDB" id="A0A067TAU7"/>
<keyword evidence="3" id="KW-1185">Reference proteome</keyword>
<dbReference type="Proteomes" id="UP000027222">
    <property type="component" value="Unassembled WGS sequence"/>
</dbReference>
<keyword evidence="1" id="KW-0732">Signal</keyword>
<evidence type="ECO:0000313" key="2">
    <source>
        <dbReference type="EMBL" id="KDR80345.1"/>
    </source>
</evidence>
<feature type="signal peptide" evidence="1">
    <location>
        <begin position="1"/>
        <end position="19"/>
    </location>
</feature>
<accession>A0A067TAU7</accession>
<evidence type="ECO:0008006" key="4">
    <source>
        <dbReference type="Google" id="ProtNLM"/>
    </source>
</evidence>
<feature type="chain" id="PRO_5001646699" description="Granulins domain-containing protein" evidence="1">
    <location>
        <begin position="20"/>
        <end position="107"/>
    </location>
</feature>
<dbReference type="HOGENOM" id="CLU_2250367_0_0_1"/>
<proteinExistence type="predicted"/>
<reference evidence="3" key="1">
    <citation type="journal article" date="2014" name="Proc. Natl. Acad. Sci. U.S.A.">
        <title>Extensive sampling of basidiomycete genomes demonstrates inadequacy of the white-rot/brown-rot paradigm for wood decay fungi.</title>
        <authorList>
            <person name="Riley R."/>
            <person name="Salamov A.A."/>
            <person name="Brown D.W."/>
            <person name="Nagy L.G."/>
            <person name="Floudas D."/>
            <person name="Held B.W."/>
            <person name="Levasseur A."/>
            <person name="Lombard V."/>
            <person name="Morin E."/>
            <person name="Otillar R."/>
            <person name="Lindquist E.A."/>
            <person name="Sun H."/>
            <person name="LaButti K.M."/>
            <person name="Schmutz J."/>
            <person name="Jabbour D."/>
            <person name="Luo H."/>
            <person name="Baker S.E."/>
            <person name="Pisabarro A.G."/>
            <person name="Walton J.D."/>
            <person name="Blanchette R.A."/>
            <person name="Henrissat B."/>
            <person name="Martin F."/>
            <person name="Cullen D."/>
            <person name="Hibbett D.S."/>
            <person name="Grigoriev I.V."/>
        </authorList>
    </citation>
    <scope>NUCLEOTIDE SEQUENCE [LARGE SCALE GENOMIC DNA]</scope>
    <source>
        <strain evidence="3">CBS 339.88</strain>
    </source>
</reference>